<accession>A0ACC3MF57</accession>
<protein>
    <submittedName>
        <fullName evidence="1">Uncharacterized protein</fullName>
    </submittedName>
</protein>
<organism evidence="1 2">
    <name type="scientific">Vermiconidia calcicola</name>
    <dbReference type="NCBI Taxonomy" id="1690605"/>
    <lineage>
        <taxon>Eukaryota</taxon>
        <taxon>Fungi</taxon>
        <taxon>Dikarya</taxon>
        <taxon>Ascomycota</taxon>
        <taxon>Pezizomycotina</taxon>
        <taxon>Dothideomycetes</taxon>
        <taxon>Dothideomycetidae</taxon>
        <taxon>Mycosphaerellales</taxon>
        <taxon>Extremaceae</taxon>
        <taxon>Vermiconidia</taxon>
    </lineage>
</organism>
<proteinExistence type="predicted"/>
<evidence type="ECO:0000313" key="1">
    <source>
        <dbReference type="EMBL" id="KAK3690629.1"/>
    </source>
</evidence>
<sequence>MDYVPLPKSRLWNGKADFFRPFRTAAAEAGENITPLYDPALHRAEQPEDIDLEELNAALAALIDVFPDVHPEVFRKMLLSISKESRLEVVTEHLLTKQAKWVRGRYRSPQSPSNGKLERPKLELGEGDVETAVPEGVMLRSDSYKMAVKQVCYQEYRSLSHSSIKAVLAEENFSYTLARPILQQLSSRPWRFSLSSLWPKRTLSSTAGEHPYVIWQSPGSVDGLASPAVKRTGSPELDQELYDLFVAPVLDNQRQTLLAGDHAFATRLNDAEAEAADALFECECCYGSVTFEQTSTCDDGCHQLCFECVRRTVNEALFGQGWSRTVDLERSTLRCFAPTANECSGIVPSSIIRLALSRGAEKEDIWDEFHERAASEALAKSRLPFQRCPFCSYVEVDEIPPAQRRKAMAIWQSLTTKSSTAFQLLVLAVLASLLVFTVPLLLLASFVYLFIFVVPPASAVLQASWARVYKQHRGLKFTCRSPKCRKMSCVRCLARWKDPHVCFENEKTSLRTAIESSATAAIKRTCPKCLLSFVKSSGCNKLVCNCGYTMCYICRQEITSREGYTHFCQHFRPTGGRCVECERCDLYGDEDEEAAIRRAAETAERVWKEKEGEKEDDRGAAKAMVEALVGEARDKKYWETWLDAIVGAVVA</sequence>
<reference evidence="1" key="1">
    <citation type="submission" date="2023-07" db="EMBL/GenBank/DDBJ databases">
        <title>Black Yeasts Isolated from many extreme environments.</title>
        <authorList>
            <person name="Coleine C."/>
            <person name="Stajich J.E."/>
            <person name="Selbmann L."/>
        </authorList>
    </citation>
    <scope>NUCLEOTIDE SEQUENCE</scope>
    <source>
        <strain evidence="1">CCFEE 5714</strain>
    </source>
</reference>
<keyword evidence="2" id="KW-1185">Reference proteome</keyword>
<dbReference type="Proteomes" id="UP001281147">
    <property type="component" value="Unassembled WGS sequence"/>
</dbReference>
<gene>
    <name evidence="1" type="ORF">LTR37_019073</name>
</gene>
<comment type="caution">
    <text evidence="1">The sequence shown here is derived from an EMBL/GenBank/DDBJ whole genome shotgun (WGS) entry which is preliminary data.</text>
</comment>
<dbReference type="EMBL" id="JAUTXU010000284">
    <property type="protein sequence ID" value="KAK3690629.1"/>
    <property type="molecule type" value="Genomic_DNA"/>
</dbReference>
<evidence type="ECO:0000313" key="2">
    <source>
        <dbReference type="Proteomes" id="UP001281147"/>
    </source>
</evidence>
<name>A0ACC3MF57_9PEZI</name>